<dbReference type="EMBL" id="GGEC01009214">
    <property type="protein sequence ID" value="MBW89697.1"/>
    <property type="molecule type" value="Transcribed_RNA"/>
</dbReference>
<evidence type="ECO:0000313" key="2">
    <source>
        <dbReference type="EMBL" id="MBW89697.1"/>
    </source>
</evidence>
<organism evidence="1">
    <name type="scientific">Rhizophora mucronata</name>
    <name type="common">Asiatic mangrove</name>
    <dbReference type="NCBI Taxonomy" id="61149"/>
    <lineage>
        <taxon>Eukaryota</taxon>
        <taxon>Viridiplantae</taxon>
        <taxon>Streptophyta</taxon>
        <taxon>Embryophyta</taxon>
        <taxon>Tracheophyta</taxon>
        <taxon>Spermatophyta</taxon>
        <taxon>Magnoliopsida</taxon>
        <taxon>eudicotyledons</taxon>
        <taxon>Gunneridae</taxon>
        <taxon>Pentapetalae</taxon>
        <taxon>rosids</taxon>
        <taxon>fabids</taxon>
        <taxon>Malpighiales</taxon>
        <taxon>Rhizophoraceae</taxon>
        <taxon>Rhizophora</taxon>
    </lineage>
</organism>
<name>A0A2P2J884_RHIMU</name>
<dbReference type="AlphaFoldDB" id="A0A2P2J884"/>
<reference evidence="1" key="1">
    <citation type="submission" date="2018-02" db="EMBL/GenBank/DDBJ databases">
        <title>Rhizophora mucronata_Transcriptome.</title>
        <authorList>
            <person name="Meera S.P."/>
            <person name="Sreeshan A."/>
            <person name="Augustine A."/>
        </authorList>
    </citation>
    <scope>NUCLEOTIDE SEQUENCE</scope>
    <source>
        <tissue evidence="1">Leaf</tissue>
    </source>
</reference>
<accession>A0A2P2J884</accession>
<proteinExistence type="predicted"/>
<sequence>MADCSGKEKAVTADTDAALHSYSGHMVYEQILGDGIFRFDCSVDDRVAAYPSLSFVSSKDRDTPIFTQTHSFPSYVPTFHCVLGQQIVRFQPCMNGRGFFLVAASHWYILLWHWRS</sequence>
<evidence type="ECO:0000313" key="1">
    <source>
        <dbReference type="EMBL" id="MBW89696.1"/>
    </source>
</evidence>
<protein>
    <submittedName>
        <fullName evidence="2">Alpha-glucosidase 2</fullName>
    </submittedName>
</protein>
<dbReference type="EMBL" id="GGEC01009213">
    <property type="protein sequence ID" value="MBW89696.1"/>
    <property type="molecule type" value="Transcribed_RNA"/>
</dbReference>